<gene>
    <name evidence="2" type="ORF">G6F51_000644</name>
</gene>
<protein>
    <submittedName>
        <fullName evidence="2">Uncharacterized protein</fullName>
    </submittedName>
</protein>
<sequence>MPPGSTKPDNNNDNNMQNLNNILSQDEIDYLLSHFETHRKSLRCPNCEKKGIFRRNGSNKSEPPQPIFRCNGCGSSFRAKTTLNIVNSIQPTPANTQTSMNPEFSGSFQDATSSQVAQTVNGQTDSQPFLNMIQLITKELASARTEIERLRNTATALLQSTLWHQTEKLQQIKDQSTAQRQQRRQEAAARLLQPPSTNQGFKYIYLPTKARVPIGQICSRLRKLDIDSNRIIDIHYPDHNIVALLIHNDYEDELRQQLQRFKVIIKKDFNPCDPQLLRDPKYADRTPAEREDLAFMHHFHYVDDISRCMESAVPQKKIQLGRLKTSFTVNEELRGIIAAIQSDQGDMPTVNATANYGAQTIIIGSSNNISCSNVLPKRQLEGIQESAEICESKKRQRKHVIHDGYINSDIISDDSYDPTSILSESSYVVSEVDDAPCGYICKMGMHELDSSDIPSSPIEMADSQLAALVVDAQSLASSNSMHLLDVVNRLRLSVIFESNEEQADTIADLLNSVYQNIREFKRAILTKRFYNQPEPSSNFVDLSLNNILSSTYFLHGMNRIKDKGSELNLIATSVYKQREFVDEDKLRPDILIHARQHGQVIEVACGKVKKPGVSQQHLNEDKIRVLEVMKRQLHIRLKYAKAHYEAVIFGILVQGFSVVLIQMTLDLTKGVYVYQEQPPFLLPTTFETYSHMDTSIEFMQAFKV</sequence>
<dbReference type="AlphaFoldDB" id="A0A9P6YNR6"/>
<accession>A0A9P6YNR6</accession>
<evidence type="ECO:0000313" key="2">
    <source>
        <dbReference type="EMBL" id="KAG1553388.1"/>
    </source>
</evidence>
<dbReference type="OrthoDB" id="2280880at2759"/>
<keyword evidence="1" id="KW-0175">Coiled coil</keyword>
<feature type="coiled-coil region" evidence="1">
    <location>
        <begin position="133"/>
        <end position="160"/>
    </location>
</feature>
<evidence type="ECO:0000256" key="1">
    <source>
        <dbReference type="SAM" id="Coils"/>
    </source>
</evidence>
<organism evidence="2 3">
    <name type="scientific">Rhizopus oryzae</name>
    <name type="common">Mucormycosis agent</name>
    <name type="synonym">Rhizopus arrhizus var. delemar</name>
    <dbReference type="NCBI Taxonomy" id="64495"/>
    <lineage>
        <taxon>Eukaryota</taxon>
        <taxon>Fungi</taxon>
        <taxon>Fungi incertae sedis</taxon>
        <taxon>Mucoromycota</taxon>
        <taxon>Mucoromycotina</taxon>
        <taxon>Mucoromycetes</taxon>
        <taxon>Mucorales</taxon>
        <taxon>Mucorineae</taxon>
        <taxon>Rhizopodaceae</taxon>
        <taxon>Rhizopus</taxon>
    </lineage>
</organism>
<comment type="caution">
    <text evidence="2">The sequence shown here is derived from an EMBL/GenBank/DDBJ whole genome shotgun (WGS) entry which is preliminary data.</text>
</comment>
<proteinExistence type="predicted"/>
<name>A0A9P6YNR6_RHIOR</name>
<dbReference type="EMBL" id="JAANIT010000039">
    <property type="protein sequence ID" value="KAG1553388.1"/>
    <property type="molecule type" value="Genomic_DNA"/>
</dbReference>
<dbReference type="Proteomes" id="UP000717996">
    <property type="component" value="Unassembled WGS sequence"/>
</dbReference>
<reference evidence="2" key="1">
    <citation type="journal article" date="2020" name="Microb. Genom.">
        <title>Genetic diversity of clinical and environmental Mucorales isolates obtained from an investigation of mucormycosis cases among solid organ transplant recipients.</title>
        <authorList>
            <person name="Nguyen M.H."/>
            <person name="Kaul D."/>
            <person name="Muto C."/>
            <person name="Cheng S.J."/>
            <person name="Richter R.A."/>
            <person name="Bruno V.M."/>
            <person name="Liu G."/>
            <person name="Beyhan S."/>
            <person name="Sundermann A.J."/>
            <person name="Mounaud S."/>
            <person name="Pasculle A.W."/>
            <person name="Nierman W.C."/>
            <person name="Driscoll E."/>
            <person name="Cumbie R."/>
            <person name="Clancy C.J."/>
            <person name="Dupont C.L."/>
        </authorList>
    </citation>
    <scope>NUCLEOTIDE SEQUENCE</scope>
    <source>
        <strain evidence="2">GL16</strain>
    </source>
</reference>
<evidence type="ECO:0000313" key="3">
    <source>
        <dbReference type="Proteomes" id="UP000717996"/>
    </source>
</evidence>